<dbReference type="AlphaFoldDB" id="A0A0E0IE72"/>
<organism evidence="2">
    <name type="scientific">Oryza nivara</name>
    <name type="common">Indian wild rice</name>
    <name type="synonym">Oryza sativa f. spontanea</name>
    <dbReference type="NCBI Taxonomy" id="4536"/>
    <lineage>
        <taxon>Eukaryota</taxon>
        <taxon>Viridiplantae</taxon>
        <taxon>Streptophyta</taxon>
        <taxon>Embryophyta</taxon>
        <taxon>Tracheophyta</taxon>
        <taxon>Spermatophyta</taxon>
        <taxon>Magnoliopsida</taxon>
        <taxon>Liliopsida</taxon>
        <taxon>Poales</taxon>
        <taxon>Poaceae</taxon>
        <taxon>BOP clade</taxon>
        <taxon>Oryzoideae</taxon>
        <taxon>Oryzeae</taxon>
        <taxon>Oryzinae</taxon>
        <taxon>Oryza</taxon>
    </lineage>
</organism>
<protein>
    <submittedName>
        <fullName evidence="2">Uncharacterized protein</fullName>
    </submittedName>
</protein>
<accession>A0A0E0IE72</accession>
<feature type="compositionally biased region" description="Low complexity" evidence="1">
    <location>
        <begin position="152"/>
        <end position="166"/>
    </location>
</feature>
<sequence>MDRDDEWLRRALAAFGGGGGGVWELVDAALACAVHDRPDELIRRSTPPPAAAAATEETDIGRHVNGLRKHPSATRHLILVFLLGLAMDRLLGGCDGGIVARVRIWLRDGEHHGGHRCRLDGHLGHRLLLVAMESLPTEVDAAEPVRVPPVEAAAGAPRQTAAAAPPVKRKAEGRER</sequence>
<dbReference type="PANTHER" id="PTHR47210:SF1">
    <property type="entry name" value="MEDIATOR OF RNA POLYMERASE II TRANSCRIPTION SUBUNIT 26C-RELATED"/>
    <property type="match status" value="1"/>
</dbReference>
<dbReference type="Gramene" id="ONIVA08G22390.1">
    <property type="protein sequence ID" value="ONIVA08G22390.1"/>
    <property type="gene ID" value="ONIVA08G22390"/>
</dbReference>
<evidence type="ECO:0000313" key="2">
    <source>
        <dbReference type="EnsemblPlants" id="ONIVA08G22390.1"/>
    </source>
</evidence>
<reference evidence="2" key="2">
    <citation type="submission" date="2018-04" db="EMBL/GenBank/DDBJ databases">
        <title>OnivRS2 (Oryza nivara Reference Sequence Version 2).</title>
        <authorList>
            <person name="Zhang J."/>
            <person name="Kudrna D."/>
            <person name="Lee S."/>
            <person name="Talag J."/>
            <person name="Rajasekar S."/>
            <person name="Welchert J."/>
            <person name="Hsing Y.-I."/>
            <person name="Wing R.A."/>
        </authorList>
    </citation>
    <scope>NUCLEOTIDE SEQUENCE [LARGE SCALE GENOMIC DNA]</scope>
    <source>
        <strain evidence="2">SL10</strain>
    </source>
</reference>
<keyword evidence="3" id="KW-1185">Reference proteome</keyword>
<dbReference type="Proteomes" id="UP000006591">
    <property type="component" value="Chromosome 8"/>
</dbReference>
<feature type="region of interest" description="Disordered" evidence="1">
    <location>
        <begin position="150"/>
        <end position="176"/>
    </location>
</feature>
<name>A0A0E0IE72_ORYNI</name>
<dbReference type="InterPro" id="IPR044790">
    <property type="entry name" value="MD26C-like"/>
</dbReference>
<dbReference type="EnsemblPlants" id="ONIVA08G22390.1">
    <property type="protein sequence ID" value="ONIVA08G22390.1"/>
    <property type="gene ID" value="ONIVA08G22390"/>
</dbReference>
<evidence type="ECO:0000313" key="3">
    <source>
        <dbReference type="Proteomes" id="UP000006591"/>
    </source>
</evidence>
<evidence type="ECO:0000256" key="1">
    <source>
        <dbReference type="SAM" id="MobiDB-lite"/>
    </source>
</evidence>
<dbReference type="PANTHER" id="PTHR47210">
    <property type="entry name" value="MEDIATOR OF RNA POLYMERASE II TRANSCRIPTION SUBUNIT 26C-RELATED"/>
    <property type="match status" value="1"/>
</dbReference>
<proteinExistence type="predicted"/>
<dbReference type="HOGENOM" id="CLU_1527598_0_0_1"/>
<reference evidence="2" key="1">
    <citation type="submission" date="2015-04" db="UniProtKB">
        <authorList>
            <consortium name="EnsemblPlants"/>
        </authorList>
    </citation>
    <scope>IDENTIFICATION</scope>
    <source>
        <strain evidence="2">SL10</strain>
    </source>
</reference>